<dbReference type="Pfam" id="PF04397">
    <property type="entry name" value="LytTR"/>
    <property type="match status" value="1"/>
</dbReference>
<evidence type="ECO:0000256" key="1">
    <source>
        <dbReference type="ARBA" id="ARBA00018672"/>
    </source>
</evidence>
<dbReference type="InterPro" id="IPR011006">
    <property type="entry name" value="CheY-like_superfamily"/>
</dbReference>
<dbReference type="PROSITE" id="PS50110">
    <property type="entry name" value="RESPONSE_REGULATORY"/>
    <property type="match status" value="1"/>
</dbReference>
<evidence type="ECO:0000256" key="2">
    <source>
        <dbReference type="ARBA" id="ARBA00022553"/>
    </source>
</evidence>
<accession>A0ABT2LXF8</accession>
<dbReference type="InterPro" id="IPR050595">
    <property type="entry name" value="Bact_response_regulator"/>
</dbReference>
<dbReference type="CDD" id="cd00156">
    <property type="entry name" value="REC"/>
    <property type="match status" value="1"/>
</dbReference>
<dbReference type="GO" id="GO:0003677">
    <property type="term" value="F:DNA binding"/>
    <property type="evidence" value="ECO:0007669"/>
    <property type="project" value="UniProtKB-KW"/>
</dbReference>
<dbReference type="Proteomes" id="UP001431199">
    <property type="component" value="Unassembled WGS sequence"/>
</dbReference>
<dbReference type="PANTHER" id="PTHR44591">
    <property type="entry name" value="STRESS RESPONSE REGULATOR PROTEIN 1"/>
    <property type="match status" value="1"/>
</dbReference>
<dbReference type="SMART" id="SM00448">
    <property type="entry name" value="REC"/>
    <property type="match status" value="1"/>
</dbReference>
<dbReference type="RefSeq" id="WP_022087906.1">
    <property type="nucleotide sequence ID" value="NZ_JAODBU010000002.1"/>
</dbReference>
<evidence type="ECO:0000313" key="6">
    <source>
        <dbReference type="EMBL" id="MCT7397954.1"/>
    </source>
</evidence>
<dbReference type="PANTHER" id="PTHR44591:SF3">
    <property type="entry name" value="RESPONSE REGULATORY DOMAIN-CONTAINING PROTEIN"/>
    <property type="match status" value="1"/>
</dbReference>
<dbReference type="Gene3D" id="2.40.50.1020">
    <property type="entry name" value="LytTr DNA-binding domain"/>
    <property type="match status" value="1"/>
</dbReference>
<dbReference type="EMBL" id="JAODBU010000002">
    <property type="protein sequence ID" value="MCT7397954.1"/>
    <property type="molecule type" value="Genomic_DNA"/>
</dbReference>
<proteinExistence type="predicted"/>
<dbReference type="SUPFAM" id="SSF52172">
    <property type="entry name" value="CheY-like"/>
    <property type="match status" value="1"/>
</dbReference>
<dbReference type="Gene3D" id="3.40.50.2300">
    <property type="match status" value="1"/>
</dbReference>
<feature type="modified residue" description="4-aspartylphosphate" evidence="4">
    <location>
        <position position="57"/>
    </location>
</feature>
<keyword evidence="6" id="KW-0238">DNA-binding</keyword>
<sequence>MTVQKKNILVIEDSEQYMDMICSKLSNITDINVYKAKDSAQAYKYALEENISVFIVDIILDTNALGDVSGIKFVERIRTIPEYKFTPIIITSSLEDPKLHSYSYLHCYRYFEKSYDINELMDTVKEVLEFETPKEESKIIYYKRDGILFSLQTKDIVYVENRNRYIEYHCTDGVHKAPYASCKSIIQELGDNNFAQCNKHVVVNMNYILSIDSVNRYIKLINNYGELEIGPRLKKEFMSRLKNE</sequence>
<name>A0ABT2LXF8_9FIRM</name>
<keyword evidence="7" id="KW-1185">Reference proteome</keyword>
<evidence type="ECO:0000256" key="3">
    <source>
        <dbReference type="ARBA" id="ARBA00024867"/>
    </source>
</evidence>
<comment type="function">
    <text evidence="3">May play the central regulatory role in sporulation. It may be an element of the effector pathway responsible for the activation of sporulation genes in response to nutritional stress. Spo0A may act in concert with spo0H (a sigma factor) to control the expression of some genes that are critical to the sporulation process.</text>
</comment>
<dbReference type="InterPro" id="IPR007492">
    <property type="entry name" value="LytTR_DNA-bd_dom"/>
</dbReference>
<keyword evidence="2 4" id="KW-0597">Phosphoprotein</keyword>
<reference evidence="6" key="1">
    <citation type="submission" date="2022-09" db="EMBL/GenBank/DDBJ databases">
        <title>Eubacterium sp. LFL-14 isolated from human feces.</title>
        <authorList>
            <person name="Liu F."/>
        </authorList>
    </citation>
    <scope>NUCLEOTIDE SEQUENCE</scope>
    <source>
        <strain evidence="6">LFL-14</strain>
    </source>
</reference>
<protein>
    <recommendedName>
        <fullName evidence="1">Stage 0 sporulation protein A homolog</fullName>
    </recommendedName>
</protein>
<comment type="caution">
    <text evidence="6">The sequence shown here is derived from an EMBL/GenBank/DDBJ whole genome shotgun (WGS) entry which is preliminary data.</text>
</comment>
<gene>
    <name evidence="6" type="ORF">N5B56_02470</name>
</gene>
<evidence type="ECO:0000259" key="5">
    <source>
        <dbReference type="PROSITE" id="PS50110"/>
    </source>
</evidence>
<feature type="domain" description="Response regulatory" evidence="5">
    <location>
        <begin position="7"/>
        <end position="128"/>
    </location>
</feature>
<dbReference type="Pfam" id="PF00072">
    <property type="entry name" value="Response_reg"/>
    <property type="match status" value="1"/>
</dbReference>
<organism evidence="6 7">
    <name type="scientific">Eubacterium album</name>
    <dbReference type="NCBI Taxonomy" id="2978477"/>
    <lineage>
        <taxon>Bacteria</taxon>
        <taxon>Bacillati</taxon>
        <taxon>Bacillota</taxon>
        <taxon>Clostridia</taxon>
        <taxon>Eubacteriales</taxon>
        <taxon>Eubacteriaceae</taxon>
        <taxon>Eubacterium</taxon>
    </lineage>
</organism>
<evidence type="ECO:0000256" key="4">
    <source>
        <dbReference type="PROSITE-ProRule" id="PRU00169"/>
    </source>
</evidence>
<evidence type="ECO:0000313" key="7">
    <source>
        <dbReference type="Proteomes" id="UP001431199"/>
    </source>
</evidence>
<dbReference type="SMART" id="SM00850">
    <property type="entry name" value="LytTR"/>
    <property type="match status" value="1"/>
</dbReference>
<dbReference type="InterPro" id="IPR001789">
    <property type="entry name" value="Sig_transdc_resp-reg_receiver"/>
</dbReference>